<dbReference type="EMBL" id="VFLP01000013">
    <property type="protein sequence ID" value="TRX96058.1"/>
    <property type="molecule type" value="Genomic_DNA"/>
</dbReference>
<accession>A0A553I781</accession>
<evidence type="ECO:0000313" key="1">
    <source>
        <dbReference type="EMBL" id="TRX96058.1"/>
    </source>
</evidence>
<protein>
    <submittedName>
        <fullName evidence="1">Uncharacterized protein</fullName>
    </submittedName>
</protein>
<organism evidence="1 2">
    <name type="scientific">Xylaria flabelliformis</name>
    <dbReference type="NCBI Taxonomy" id="2512241"/>
    <lineage>
        <taxon>Eukaryota</taxon>
        <taxon>Fungi</taxon>
        <taxon>Dikarya</taxon>
        <taxon>Ascomycota</taxon>
        <taxon>Pezizomycotina</taxon>
        <taxon>Sordariomycetes</taxon>
        <taxon>Xylariomycetidae</taxon>
        <taxon>Xylariales</taxon>
        <taxon>Xylariaceae</taxon>
        <taxon>Xylaria</taxon>
    </lineage>
</organism>
<dbReference type="AlphaFoldDB" id="A0A553I781"/>
<keyword evidence="2" id="KW-1185">Reference proteome</keyword>
<proteinExistence type="predicted"/>
<sequence>MDWLKAQCDEHLAEARDLLSRYEGAASYLLKELETTEIHAQQPPVTCVRAKMDTPLRWASAACRWKRRVALNVARRSDITRLLKVERYRLKVP</sequence>
<evidence type="ECO:0000313" key="2">
    <source>
        <dbReference type="Proteomes" id="UP000319160"/>
    </source>
</evidence>
<dbReference type="Proteomes" id="UP000319160">
    <property type="component" value="Unassembled WGS sequence"/>
</dbReference>
<reference evidence="2" key="1">
    <citation type="submission" date="2019-06" db="EMBL/GenBank/DDBJ databases">
        <title>Draft genome sequence of the griseofulvin-producing fungus Xylaria cubensis strain G536.</title>
        <authorList>
            <person name="Mead M.E."/>
            <person name="Raja H.A."/>
            <person name="Steenwyk J.L."/>
            <person name="Knowles S.L."/>
            <person name="Oberlies N.H."/>
            <person name="Rokas A."/>
        </authorList>
    </citation>
    <scope>NUCLEOTIDE SEQUENCE [LARGE SCALE GENOMIC DNA]</scope>
    <source>
        <strain evidence="2">G536</strain>
    </source>
</reference>
<gene>
    <name evidence="1" type="ORF">FHL15_003200</name>
</gene>
<name>A0A553I781_9PEZI</name>
<comment type="caution">
    <text evidence="1">The sequence shown here is derived from an EMBL/GenBank/DDBJ whole genome shotgun (WGS) entry which is preliminary data.</text>
</comment>